<organism evidence="2 3">
    <name type="scientific">Maricaulis maris</name>
    <dbReference type="NCBI Taxonomy" id="74318"/>
    <lineage>
        <taxon>Bacteria</taxon>
        <taxon>Pseudomonadati</taxon>
        <taxon>Pseudomonadota</taxon>
        <taxon>Alphaproteobacteria</taxon>
        <taxon>Maricaulales</taxon>
        <taxon>Maricaulaceae</taxon>
        <taxon>Maricaulis</taxon>
    </lineage>
</organism>
<feature type="transmembrane region" description="Helical" evidence="1">
    <location>
        <begin position="7"/>
        <end position="25"/>
    </location>
</feature>
<protein>
    <recommendedName>
        <fullName evidence="4">Transmembrane protein</fullName>
    </recommendedName>
</protein>
<reference evidence="2 3" key="1">
    <citation type="submission" date="2018-10" db="EMBL/GenBank/DDBJ databases">
        <title>Genomic Encyclopedia of Type Strains, Phase IV (KMG-IV): sequencing the most valuable type-strain genomes for metagenomic binning, comparative biology and taxonomic classification.</title>
        <authorList>
            <person name="Goeker M."/>
        </authorList>
    </citation>
    <scope>NUCLEOTIDE SEQUENCE [LARGE SCALE GENOMIC DNA]</scope>
    <source>
        <strain evidence="2 3">DSM 4734</strain>
    </source>
</reference>
<evidence type="ECO:0000313" key="3">
    <source>
        <dbReference type="Proteomes" id="UP000273675"/>
    </source>
</evidence>
<name>A0A495DLT5_9PROT</name>
<dbReference type="Proteomes" id="UP000273675">
    <property type="component" value="Unassembled WGS sequence"/>
</dbReference>
<dbReference type="AlphaFoldDB" id="A0A495DLT5"/>
<keyword evidence="1" id="KW-0812">Transmembrane</keyword>
<dbReference type="OrthoDB" id="4559359at2"/>
<dbReference type="RefSeq" id="WP_121209765.1">
    <property type="nucleotide sequence ID" value="NZ_RBIM01000001.1"/>
</dbReference>
<evidence type="ECO:0000313" key="2">
    <source>
        <dbReference type="EMBL" id="RKR03878.1"/>
    </source>
</evidence>
<dbReference type="EMBL" id="RBIM01000001">
    <property type="protein sequence ID" value="RKR03878.1"/>
    <property type="molecule type" value="Genomic_DNA"/>
</dbReference>
<keyword evidence="1" id="KW-1133">Transmembrane helix</keyword>
<keyword evidence="1" id="KW-0472">Membrane</keyword>
<feature type="transmembrane region" description="Helical" evidence="1">
    <location>
        <begin position="116"/>
        <end position="135"/>
    </location>
</feature>
<evidence type="ECO:0000256" key="1">
    <source>
        <dbReference type="SAM" id="Phobius"/>
    </source>
</evidence>
<evidence type="ECO:0008006" key="4">
    <source>
        <dbReference type="Google" id="ProtNLM"/>
    </source>
</evidence>
<feature type="transmembrane region" description="Helical" evidence="1">
    <location>
        <begin position="45"/>
        <end position="65"/>
    </location>
</feature>
<gene>
    <name evidence="2" type="ORF">C7435_0321</name>
</gene>
<sequence>MSGFLEKLNRAAAIGTILALGWYLIRVVPQLTSGPLDDVSWKGEMMIAVVIFVATLIADSIRAAIASREELVEADVLDDERDDVIERRGDAWGGHAMHAVAFIALILLVLDSDPFWAANTLFVGAMLAGLTSMLVKWMSYRGGV</sequence>
<comment type="caution">
    <text evidence="2">The sequence shown here is derived from an EMBL/GenBank/DDBJ whole genome shotgun (WGS) entry which is preliminary data.</text>
</comment>
<accession>A0A495DLT5</accession>
<feature type="transmembrane region" description="Helical" evidence="1">
    <location>
        <begin position="91"/>
        <end position="110"/>
    </location>
</feature>
<proteinExistence type="predicted"/>